<comment type="catalytic activity">
    <reaction evidence="7">
        <text>(6S)-5,6,7,8-tetrahydrofolate + NADP(+) = 7,8-dihydrofolate + NADPH + H(+)</text>
        <dbReference type="Rhea" id="RHEA:15009"/>
        <dbReference type="ChEBI" id="CHEBI:15378"/>
        <dbReference type="ChEBI" id="CHEBI:57451"/>
        <dbReference type="ChEBI" id="CHEBI:57453"/>
        <dbReference type="ChEBI" id="CHEBI:57783"/>
        <dbReference type="ChEBI" id="CHEBI:58349"/>
        <dbReference type="EC" id="1.5.1.3"/>
    </reaction>
</comment>
<evidence type="ECO:0000256" key="2">
    <source>
        <dbReference type="ARBA" id="ARBA00009539"/>
    </source>
</evidence>
<dbReference type="EMBL" id="BJYY01000021">
    <property type="protein sequence ID" value="GEO35611.1"/>
    <property type="molecule type" value="Genomic_DNA"/>
</dbReference>
<dbReference type="SUPFAM" id="SSF53597">
    <property type="entry name" value="Dihydrofolate reductase-like"/>
    <property type="match status" value="1"/>
</dbReference>
<evidence type="ECO:0000256" key="3">
    <source>
        <dbReference type="ARBA" id="ARBA00012856"/>
    </source>
</evidence>
<dbReference type="GO" id="GO:0004146">
    <property type="term" value="F:dihydrofolate reductase activity"/>
    <property type="evidence" value="ECO:0007669"/>
    <property type="project" value="UniProtKB-EC"/>
</dbReference>
<evidence type="ECO:0000313" key="12">
    <source>
        <dbReference type="Proteomes" id="UP000321181"/>
    </source>
</evidence>
<evidence type="ECO:0000256" key="1">
    <source>
        <dbReference type="ARBA" id="ARBA00004903"/>
    </source>
</evidence>
<dbReference type="RefSeq" id="WP_146906643.1">
    <property type="nucleotide sequence ID" value="NZ_BAAARM010000006.1"/>
</dbReference>
<evidence type="ECO:0000256" key="7">
    <source>
        <dbReference type="PIRNR" id="PIRNR000194"/>
    </source>
</evidence>
<evidence type="ECO:0000256" key="9">
    <source>
        <dbReference type="SAM" id="MobiDB-lite"/>
    </source>
</evidence>
<dbReference type="PROSITE" id="PS51330">
    <property type="entry name" value="DHFR_2"/>
    <property type="match status" value="1"/>
</dbReference>
<evidence type="ECO:0000256" key="6">
    <source>
        <dbReference type="ARBA" id="ARBA00023002"/>
    </source>
</evidence>
<comment type="caution">
    <text evidence="11">The sequence shown here is derived from an EMBL/GenBank/DDBJ whole genome shotgun (WGS) entry which is preliminary data.</text>
</comment>
<dbReference type="PANTHER" id="PTHR48069:SF3">
    <property type="entry name" value="DIHYDROFOLATE REDUCTASE"/>
    <property type="match status" value="1"/>
</dbReference>
<keyword evidence="12" id="KW-1185">Reference proteome</keyword>
<dbReference type="PIRSF" id="PIRSF000194">
    <property type="entry name" value="DHFR"/>
    <property type="match status" value="1"/>
</dbReference>
<dbReference type="InterPro" id="IPR017925">
    <property type="entry name" value="DHFR_CS"/>
</dbReference>
<dbReference type="GO" id="GO:0046654">
    <property type="term" value="P:tetrahydrofolate biosynthetic process"/>
    <property type="evidence" value="ECO:0007669"/>
    <property type="project" value="UniProtKB-UniPathway"/>
</dbReference>
<feature type="domain" description="DHFR" evidence="10">
    <location>
        <begin position="2"/>
        <end position="163"/>
    </location>
</feature>
<proteinExistence type="inferred from homology"/>
<comment type="function">
    <text evidence="7">Key enzyme in folate metabolism. Catalyzes an essential reaction for de novo glycine and purine synthesis, and for DNA precursor synthesis.</text>
</comment>
<comment type="similarity">
    <text evidence="2 7 8">Belongs to the dihydrofolate reductase family.</text>
</comment>
<dbReference type="PRINTS" id="PR00070">
    <property type="entry name" value="DHFR"/>
</dbReference>
<dbReference type="Pfam" id="PF00186">
    <property type="entry name" value="DHFR_1"/>
    <property type="match status" value="1"/>
</dbReference>
<evidence type="ECO:0000256" key="4">
    <source>
        <dbReference type="ARBA" id="ARBA00022563"/>
    </source>
</evidence>
<feature type="region of interest" description="Disordered" evidence="9">
    <location>
        <begin position="166"/>
        <end position="194"/>
    </location>
</feature>
<protein>
    <recommendedName>
        <fullName evidence="3 7">Dihydrofolate reductase</fullName>
        <ecNumber evidence="3 7">1.5.1.3</ecNumber>
    </recommendedName>
</protein>
<name>A0A512DGK6_9CELL</name>
<dbReference type="GO" id="GO:0006730">
    <property type="term" value="P:one-carbon metabolic process"/>
    <property type="evidence" value="ECO:0007669"/>
    <property type="project" value="UniProtKB-KW"/>
</dbReference>
<gene>
    <name evidence="11" type="primary">folA</name>
    <name evidence="11" type="ORF">CAE01nite_33360</name>
</gene>
<keyword evidence="6 7" id="KW-0560">Oxidoreductase</keyword>
<accession>A0A512DGK6</accession>
<dbReference type="InterPro" id="IPR024072">
    <property type="entry name" value="DHFR-like_dom_sf"/>
</dbReference>
<feature type="compositionally biased region" description="Low complexity" evidence="9">
    <location>
        <begin position="166"/>
        <end position="176"/>
    </location>
</feature>
<dbReference type="CDD" id="cd00209">
    <property type="entry name" value="DHFR"/>
    <property type="match status" value="1"/>
</dbReference>
<dbReference type="UniPathway" id="UPA00077">
    <property type="reaction ID" value="UER00158"/>
</dbReference>
<dbReference type="GO" id="GO:0046452">
    <property type="term" value="P:dihydrofolate metabolic process"/>
    <property type="evidence" value="ECO:0007669"/>
    <property type="project" value="TreeGrafter"/>
</dbReference>
<dbReference type="Proteomes" id="UP000321181">
    <property type="component" value="Unassembled WGS sequence"/>
</dbReference>
<evidence type="ECO:0000256" key="8">
    <source>
        <dbReference type="RuleBase" id="RU004474"/>
    </source>
</evidence>
<dbReference type="InterPro" id="IPR012259">
    <property type="entry name" value="DHFR"/>
</dbReference>
<dbReference type="GO" id="GO:0005829">
    <property type="term" value="C:cytosol"/>
    <property type="evidence" value="ECO:0007669"/>
    <property type="project" value="TreeGrafter"/>
</dbReference>
<dbReference type="Gene3D" id="3.40.430.10">
    <property type="entry name" value="Dihydrofolate Reductase, subunit A"/>
    <property type="match status" value="1"/>
</dbReference>
<organism evidence="11 12">
    <name type="scientific">Cellulomonas aerilata</name>
    <dbReference type="NCBI Taxonomy" id="515326"/>
    <lineage>
        <taxon>Bacteria</taxon>
        <taxon>Bacillati</taxon>
        <taxon>Actinomycetota</taxon>
        <taxon>Actinomycetes</taxon>
        <taxon>Micrococcales</taxon>
        <taxon>Cellulomonadaceae</taxon>
        <taxon>Cellulomonas</taxon>
    </lineage>
</organism>
<evidence type="ECO:0000256" key="5">
    <source>
        <dbReference type="ARBA" id="ARBA00022857"/>
    </source>
</evidence>
<keyword evidence="5 7" id="KW-0521">NADP</keyword>
<evidence type="ECO:0000313" key="11">
    <source>
        <dbReference type="EMBL" id="GEO35611.1"/>
    </source>
</evidence>
<dbReference type="GO" id="GO:0046655">
    <property type="term" value="P:folic acid metabolic process"/>
    <property type="evidence" value="ECO:0007669"/>
    <property type="project" value="TreeGrafter"/>
</dbReference>
<evidence type="ECO:0000259" key="10">
    <source>
        <dbReference type="PROSITE" id="PS51330"/>
    </source>
</evidence>
<sequence length="194" mass="20972">MTLGLVWAQARGGVIGHDGAMPWHVPEDLAHFREVTREHPVLMGRATWDSLPDRFRPLPGRDNLVLTRTPGWAAPGAVVVRDLADAEAALAGRDAWVIGGAQVYALLVDRADRLEVTEIDLDVPGDAFAPAVDPAVWTADAGAPSEWRRSRTGPRYRFVRYLRTGDPAPRIPAADAPAPPARPRTDAGRTGPGR</sequence>
<dbReference type="InterPro" id="IPR001796">
    <property type="entry name" value="DHFR_dom"/>
</dbReference>
<dbReference type="EC" id="1.5.1.3" evidence="3 7"/>
<dbReference type="OrthoDB" id="9804315at2"/>
<dbReference type="GO" id="GO:0050661">
    <property type="term" value="F:NADP binding"/>
    <property type="evidence" value="ECO:0007669"/>
    <property type="project" value="InterPro"/>
</dbReference>
<dbReference type="AlphaFoldDB" id="A0A512DGK6"/>
<comment type="pathway">
    <text evidence="1 7">Cofactor biosynthesis; tetrahydrofolate biosynthesis; 5,6,7,8-tetrahydrofolate from 7,8-dihydrofolate: step 1/1.</text>
</comment>
<dbReference type="PROSITE" id="PS00075">
    <property type="entry name" value="DHFR_1"/>
    <property type="match status" value="1"/>
</dbReference>
<keyword evidence="4 7" id="KW-0554">One-carbon metabolism</keyword>
<dbReference type="PANTHER" id="PTHR48069">
    <property type="entry name" value="DIHYDROFOLATE REDUCTASE"/>
    <property type="match status" value="1"/>
</dbReference>
<reference evidence="11 12" key="1">
    <citation type="submission" date="2019-07" db="EMBL/GenBank/DDBJ databases">
        <title>Whole genome shotgun sequence of Cellulomonas aerilata NBRC 106308.</title>
        <authorList>
            <person name="Hosoyama A."/>
            <person name="Uohara A."/>
            <person name="Ohji S."/>
            <person name="Ichikawa N."/>
        </authorList>
    </citation>
    <scope>NUCLEOTIDE SEQUENCE [LARGE SCALE GENOMIC DNA]</scope>
    <source>
        <strain evidence="11 12">NBRC 106308</strain>
    </source>
</reference>